<evidence type="ECO:0000259" key="4">
    <source>
        <dbReference type="Pfam" id="PF00534"/>
    </source>
</evidence>
<feature type="domain" description="Glycosyltransferase subfamily 4-like N-terminal" evidence="5">
    <location>
        <begin position="74"/>
        <end position="255"/>
    </location>
</feature>
<dbReference type="InterPro" id="IPR028098">
    <property type="entry name" value="Glyco_trans_4-like_N"/>
</dbReference>
<dbReference type="RefSeq" id="WP_378258521.1">
    <property type="nucleotide sequence ID" value="NZ_JBHSIT010000007.1"/>
</dbReference>
<evidence type="ECO:0000313" key="6">
    <source>
        <dbReference type="EMBL" id="MFC4910291.1"/>
    </source>
</evidence>
<evidence type="ECO:0000256" key="3">
    <source>
        <dbReference type="SAM" id="MobiDB-lite"/>
    </source>
</evidence>
<accession>A0ABV9U1L5</accession>
<dbReference type="InterPro" id="IPR001296">
    <property type="entry name" value="Glyco_trans_1"/>
</dbReference>
<evidence type="ECO:0000256" key="1">
    <source>
        <dbReference type="ARBA" id="ARBA00022676"/>
    </source>
</evidence>
<evidence type="ECO:0000313" key="7">
    <source>
        <dbReference type="Proteomes" id="UP001595872"/>
    </source>
</evidence>
<evidence type="ECO:0000259" key="5">
    <source>
        <dbReference type="Pfam" id="PF13579"/>
    </source>
</evidence>
<dbReference type="Pfam" id="PF13579">
    <property type="entry name" value="Glyco_trans_4_4"/>
    <property type="match status" value="1"/>
</dbReference>
<dbReference type="Pfam" id="PF00534">
    <property type="entry name" value="Glycos_transf_1"/>
    <property type="match status" value="1"/>
</dbReference>
<dbReference type="EC" id="2.4.-.-" evidence="6"/>
<keyword evidence="7" id="KW-1185">Reference proteome</keyword>
<dbReference type="Gene3D" id="3.40.50.2000">
    <property type="entry name" value="Glycogen Phosphorylase B"/>
    <property type="match status" value="2"/>
</dbReference>
<proteinExistence type="predicted"/>
<dbReference type="PANTHER" id="PTHR12526">
    <property type="entry name" value="GLYCOSYLTRANSFERASE"/>
    <property type="match status" value="1"/>
</dbReference>
<protein>
    <submittedName>
        <fullName evidence="6">Glycosyltransferase</fullName>
        <ecNumber evidence="6">2.4.-.-</ecNumber>
    </submittedName>
</protein>
<reference evidence="7" key="1">
    <citation type="journal article" date="2019" name="Int. J. Syst. Evol. Microbiol.">
        <title>The Global Catalogue of Microorganisms (GCM) 10K type strain sequencing project: providing services to taxonomists for standard genome sequencing and annotation.</title>
        <authorList>
            <consortium name="The Broad Institute Genomics Platform"/>
            <consortium name="The Broad Institute Genome Sequencing Center for Infectious Disease"/>
            <person name="Wu L."/>
            <person name="Ma J."/>
        </authorList>
    </citation>
    <scope>NUCLEOTIDE SEQUENCE [LARGE SCALE GENOMIC DNA]</scope>
    <source>
        <strain evidence="7">KLKA75</strain>
    </source>
</reference>
<name>A0ABV9U1L5_9ACTN</name>
<evidence type="ECO:0000256" key="2">
    <source>
        <dbReference type="ARBA" id="ARBA00022679"/>
    </source>
</evidence>
<dbReference type="GO" id="GO:0016757">
    <property type="term" value="F:glycosyltransferase activity"/>
    <property type="evidence" value="ECO:0007669"/>
    <property type="project" value="UniProtKB-KW"/>
</dbReference>
<dbReference type="PANTHER" id="PTHR12526:SF510">
    <property type="entry name" value="D-INOSITOL 3-PHOSPHATE GLYCOSYLTRANSFERASE"/>
    <property type="match status" value="1"/>
</dbReference>
<dbReference type="EMBL" id="JBHSIT010000007">
    <property type="protein sequence ID" value="MFC4910291.1"/>
    <property type="molecule type" value="Genomic_DNA"/>
</dbReference>
<gene>
    <name evidence="6" type="ORF">ACFPCY_23465</name>
</gene>
<feature type="domain" description="Glycosyl transferase family 1" evidence="4">
    <location>
        <begin position="277"/>
        <end position="438"/>
    </location>
</feature>
<feature type="compositionally biased region" description="Basic and acidic residues" evidence="3">
    <location>
        <begin position="19"/>
        <end position="60"/>
    </location>
</feature>
<dbReference type="Proteomes" id="UP001595872">
    <property type="component" value="Unassembled WGS sequence"/>
</dbReference>
<comment type="caution">
    <text evidence="6">The sequence shown here is derived from an EMBL/GenBank/DDBJ whole genome shotgun (WGS) entry which is preliminary data.</text>
</comment>
<sequence length="467" mass="50129">MNTPQDTPRNAAEHTAQNETRDTTQEAARDRSREAAQHRARDTTRKAAQHRARETARDAGRKLRVATVITRFNGGAGNVALNGALALDPDRYERAVITGGVGMDSEAAVSDVDVLHGEAAVENAAAGDLTPRAFAAGMEITQVRPLVPQISPRDDLAALRTLTTVLAEGRYDVVHTHSAKGGVIGRIAAARAGVPRIVHTWHGFPFNEFQSRLRRAVYIRLERAAAKHTDAFLAIGSETVTTALRLGLATPERVRLSWPAVDVSAFEAAASSGARARARRRLDLPLGVKVVGSVGRLQFQKGPEIFVRALAELPDDVFGLWIGGGPMAGEVEKLTAALGLTHRMRWLGHRDDVPELLPAFDVMAMASRWEGLPCVLVEAIAAGIPLVATAVPSNQDLVLAGESGMLVRPQDPHGLAVAAAALLDDPVAAARMAERARGRVGDWFSPAYLGTVLDETYRGTSKRPYQR</sequence>
<dbReference type="SUPFAM" id="SSF53756">
    <property type="entry name" value="UDP-Glycosyltransferase/glycogen phosphorylase"/>
    <property type="match status" value="1"/>
</dbReference>
<keyword evidence="1 6" id="KW-0328">Glycosyltransferase</keyword>
<organism evidence="6 7">
    <name type="scientific">Actinomadura gamaensis</name>
    <dbReference type="NCBI Taxonomy" id="1763541"/>
    <lineage>
        <taxon>Bacteria</taxon>
        <taxon>Bacillati</taxon>
        <taxon>Actinomycetota</taxon>
        <taxon>Actinomycetes</taxon>
        <taxon>Streptosporangiales</taxon>
        <taxon>Thermomonosporaceae</taxon>
        <taxon>Actinomadura</taxon>
    </lineage>
</organism>
<feature type="region of interest" description="Disordered" evidence="3">
    <location>
        <begin position="1"/>
        <end position="60"/>
    </location>
</feature>
<keyword evidence="2 6" id="KW-0808">Transferase</keyword>